<dbReference type="PROSITE" id="PS51257">
    <property type="entry name" value="PROKAR_LIPOPROTEIN"/>
    <property type="match status" value="1"/>
</dbReference>
<feature type="chain" id="PRO_5022133684" evidence="1">
    <location>
        <begin position="32"/>
        <end position="399"/>
    </location>
</feature>
<dbReference type="RefSeq" id="WP_143722248.1">
    <property type="nucleotide sequence ID" value="NZ_VKDB01000051.1"/>
</dbReference>
<evidence type="ECO:0000256" key="1">
    <source>
        <dbReference type="SAM" id="SignalP"/>
    </source>
</evidence>
<evidence type="ECO:0000313" key="3">
    <source>
        <dbReference type="EMBL" id="TSA79058.1"/>
    </source>
</evidence>
<proteinExistence type="predicted"/>
<dbReference type="GO" id="GO:0006508">
    <property type="term" value="P:proteolysis"/>
    <property type="evidence" value="ECO:0007669"/>
    <property type="project" value="InterPro"/>
</dbReference>
<dbReference type="OrthoDB" id="9809549at2"/>
<dbReference type="PANTHER" id="PTHR43265:SF1">
    <property type="entry name" value="ESTERASE ESTD"/>
    <property type="match status" value="1"/>
</dbReference>
<dbReference type="PANTHER" id="PTHR43265">
    <property type="entry name" value="ESTERASE ESTD"/>
    <property type="match status" value="1"/>
</dbReference>
<dbReference type="Proteomes" id="UP000316092">
    <property type="component" value="Unassembled WGS sequence"/>
</dbReference>
<accession>A0A553UFT3</accession>
<reference evidence="3 4" key="1">
    <citation type="submission" date="2019-07" db="EMBL/GenBank/DDBJ databases">
        <title>Deinococcus detaillus sp. nov., isolated from humus soil in Antarctica.</title>
        <authorList>
            <person name="Zhang K."/>
        </authorList>
    </citation>
    <scope>NUCLEOTIDE SEQUENCE [LARGE SCALE GENOMIC DNA]</scope>
    <source>
        <strain evidence="3 4">H1</strain>
    </source>
</reference>
<dbReference type="InterPro" id="IPR022742">
    <property type="entry name" value="Hydrolase_4"/>
</dbReference>
<protein>
    <submittedName>
        <fullName evidence="3">Lysophospholipase</fullName>
    </submittedName>
</protein>
<keyword evidence="1" id="KW-0732">Signal</keyword>
<name>A0A553UFT3_9DEIO</name>
<feature type="signal peptide" evidence="1">
    <location>
        <begin position="1"/>
        <end position="31"/>
    </location>
</feature>
<dbReference type="Gene3D" id="3.40.50.1820">
    <property type="entry name" value="alpha/beta hydrolase"/>
    <property type="match status" value="2"/>
</dbReference>
<dbReference type="AlphaFoldDB" id="A0A553UFT3"/>
<keyword evidence="4" id="KW-1185">Reference proteome</keyword>
<organism evidence="3 4">
    <name type="scientific">Deinococcus detaillensis</name>
    <dbReference type="NCBI Taxonomy" id="2592048"/>
    <lineage>
        <taxon>Bacteria</taxon>
        <taxon>Thermotogati</taxon>
        <taxon>Deinococcota</taxon>
        <taxon>Deinococci</taxon>
        <taxon>Deinococcales</taxon>
        <taxon>Deinococcaceae</taxon>
        <taxon>Deinococcus</taxon>
    </lineage>
</organism>
<comment type="caution">
    <text evidence="3">The sequence shown here is derived from an EMBL/GenBank/DDBJ whole genome shotgun (WGS) entry which is preliminary data.</text>
</comment>
<dbReference type="InterPro" id="IPR053145">
    <property type="entry name" value="AB_hydrolase_Est10"/>
</dbReference>
<gene>
    <name evidence="3" type="ORF">FNU79_18375</name>
</gene>
<feature type="domain" description="Serine aminopeptidase S33" evidence="2">
    <location>
        <begin position="308"/>
        <end position="367"/>
    </location>
</feature>
<sequence length="399" mass="42220">MTSRTHSSTRVGIISAAACLSLMLTVGCAPAITQVGAPAQTTLERQALIIDFGDVQTKAELTVPRSTAALLPTVILIPGSGPEDMDATISSFDGLGKPIKLSSIFKTISDFATSSGFAVLRYNKHYVTGPGQFDALKYYTKLDMKQMLADAENVLKAAKANPRVDAKHIYLYGWSEGSTVAAALVVRHPEIAGLIVQGPLALSWRETFLFQIREVGMPYLRSFAADGKVTDATLLKVQAGSGGLVAKGILNYIGDPNAFQTGKIAINPLLDTNKNGVLDVATELTPKILEGVVDTGFASFFGIYAPGRALPTLLEAAPKLKLPVLILQGQFDSNVPEQGARALGTALKAAGNTDATLRVYPGLGHSLGSSSSLIDDNFRPIDAAPLTDLVSWLRGHARN</sequence>
<dbReference type="InterPro" id="IPR029058">
    <property type="entry name" value="AB_hydrolase_fold"/>
</dbReference>
<dbReference type="Pfam" id="PF12146">
    <property type="entry name" value="Hydrolase_4"/>
    <property type="match status" value="1"/>
</dbReference>
<evidence type="ECO:0000313" key="4">
    <source>
        <dbReference type="Proteomes" id="UP000316092"/>
    </source>
</evidence>
<dbReference type="EMBL" id="VKDB01000051">
    <property type="protein sequence ID" value="TSA79058.1"/>
    <property type="molecule type" value="Genomic_DNA"/>
</dbReference>
<evidence type="ECO:0000259" key="2">
    <source>
        <dbReference type="Pfam" id="PF12146"/>
    </source>
</evidence>
<dbReference type="SUPFAM" id="SSF53474">
    <property type="entry name" value="alpha/beta-Hydrolases"/>
    <property type="match status" value="1"/>
</dbReference>
<dbReference type="GO" id="GO:0052689">
    <property type="term" value="F:carboxylic ester hydrolase activity"/>
    <property type="evidence" value="ECO:0007669"/>
    <property type="project" value="TreeGrafter"/>
</dbReference>
<dbReference type="GO" id="GO:0008236">
    <property type="term" value="F:serine-type peptidase activity"/>
    <property type="evidence" value="ECO:0007669"/>
    <property type="project" value="InterPro"/>
</dbReference>